<dbReference type="Proteomes" id="UP000887568">
    <property type="component" value="Unplaced"/>
</dbReference>
<proteinExistence type="predicted"/>
<dbReference type="EnsemblMetazoa" id="XM_038207220.1">
    <property type="protein sequence ID" value="XP_038063148.1"/>
    <property type="gene ID" value="LOC119733853"/>
</dbReference>
<protein>
    <recommendedName>
        <fullName evidence="8">DDE Tnp4 domain-containing protein</fullName>
    </recommendedName>
</protein>
<organism evidence="6 7">
    <name type="scientific">Patiria miniata</name>
    <name type="common">Bat star</name>
    <name type="synonym">Asterina miniata</name>
    <dbReference type="NCBI Taxonomy" id="46514"/>
    <lineage>
        <taxon>Eukaryota</taxon>
        <taxon>Metazoa</taxon>
        <taxon>Echinodermata</taxon>
        <taxon>Eleutherozoa</taxon>
        <taxon>Asterozoa</taxon>
        <taxon>Asteroidea</taxon>
        <taxon>Valvatacea</taxon>
        <taxon>Valvatida</taxon>
        <taxon>Asterinidae</taxon>
        <taxon>Patiria</taxon>
    </lineage>
</organism>
<evidence type="ECO:0008006" key="8">
    <source>
        <dbReference type="Google" id="ProtNLM"/>
    </source>
</evidence>
<dbReference type="PANTHER" id="PTHR23080:SF133">
    <property type="entry name" value="SI:CH211-262I1.5-RELATED"/>
    <property type="match status" value="1"/>
</dbReference>
<sequence>MESSDDTKLGQSCSSDVNNDNNMPTTSAESPFNISQDSKTYYPETKLPIQDELHSVLDSILHMLNGSLKQEGEMLIMVTQTVIHLLKGLKEELDTRRELTRVERFSMKRFEGSDEDIKFWTGFYSYETLIVFYEHVCQNHASSLKYWMARNSQEEQANKRGPKCSFDPIDQMFMTLVKLKQGSGNKDIAERFKISDSYVTRIFITWINFLFNALVEGTNIWMSKGKVRKYMPAFFKGLYPDLQVIIDCTGISVERPSDLEVQAATYSQYKHGNTLKGLIGISPSGVTTFVSDLYEGSISDNELTMNCGLLDLCEPNVAIMADRGFTCKEAIMKRKLRHVTPHFLMGAAQMQPHQLVESVAVARCLFS</sequence>
<evidence type="ECO:0000313" key="7">
    <source>
        <dbReference type="Proteomes" id="UP000887568"/>
    </source>
</evidence>
<evidence type="ECO:0000256" key="1">
    <source>
        <dbReference type="ARBA" id="ARBA00001968"/>
    </source>
</evidence>
<dbReference type="AlphaFoldDB" id="A0A914AHJ0"/>
<evidence type="ECO:0000259" key="4">
    <source>
        <dbReference type="Pfam" id="PF13359"/>
    </source>
</evidence>
<dbReference type="Pfam" id="PF13613">
    <property type="entry name" value="HTH_Tnp_4"/>
    <property type="match status" value="1"/>
</dbReference>
<dbReference type="GeneID" id="119733853"/>
<feature type="region of interest" description="Disordered" evidence="3">
    <location>
        <begin position="1"/>
        <end position="35"/>
    </location>
</feature>
<accession>A0A914AHJ0</accession>
<keyword evidence="2" id="KW-0479">Metal-binding</keyword>
<dbReference type="InterPro" id="IPR027806">
    <property type="entry name" value="HARBI1_dom"/>
</dbReference>
<dbReference type="PANTHER" id="PTHR23080">
    <property type="entry name" value="THAP DOMAIN PROTEIN"/>
    <property type="match status" value="1"/>
</dbReference>
<evidence type="ECO:0000256" key="2">
    <source>
        <dbReference type="ARBA" id="ARBA00022723"/>
    </source>
</evidence>
<dbReference type="OMA" id="NQCERED"/>
<dbReference type="InterPro" id="IPR027805">
    <property type="entry name" value="Transposase_HTH_dom"/>
</dbReference>
<dbReference type="OrthoDB" id="6087056at2759"/>
<evidence type="ECO:0000259" key="5">
    <source>
        <dbReference type="Pfam" id="PF13613"/>
    </source>
</evidence>
<evidence type="ECO:0000256" key="3">
    <source>
        <dbReference type="SAM" id="MobiDB-lite"/>
    </source>
</evidence>
<name>A0A914AHJ0_PATMI</name>
<keyword evidence="7" id="KW-1185">Reference proteome</keyword>
<feature type="domain" description="Transposase Helix-turn-helix" evidence="5">
    <location>
        <begin position="167"/>
        <end position="214"/>
    </location>
</feature>
<feature type="compositionally biased region" description="Polar residues" evidence="3">
    <location>
        <begin position="9"/>
        <end position="35"/>
    </location>
</feature>
<dbReference type="Pfam" id="PF13359">
    <property type="entry name" value="DDE_Tnp_4"/>
    <property type="match status" value="1"/>
</dbReference>
<dbReference type="GO" id="GO:0046872">
    <property type="term" value="F:metal ion binding"/>
    <property type="evidence" value="ECO:0007669"/>
    <property type="project" value="UniProtKB-KW"/>
</dbReference>
<comment type="cofactor">
    <cofactor evidence="1">
        <name>a divalent metal cation</name>
        <dbReference type="ChEBI" id="CHEBI:60240"/>
    </cofactor>
</comment>
<reference evidence="6" key="1">
    <citation type="submission" date="2022-11" db="UniProtKB">
        <authorList>
            <consortium name="EnsemblMetazoa"/>
        </authorList>
    </citation>
    <scope>IDENTIFICATION</scope>
</reference>
<feature type="domain" description="DDE Tnp4" evidence="4">
    <location>
        <begin position="246"/>
        <end position="362"/>
    </location>
</feature>
<evidence type="ECO:0000313" key="6">
    <source>
        <dbReference type="EnsemblMetazoa" id="XP_038063148.1"/>
    </source>
</evidence>
<dbReference type="RefSeq" id="XP_038063148.1">
    <property type="nucleotide sequence ID" value="XM_038207220.1"/>
</dbReference>